<dbReference type="Ensembl" id="ENSVURT00010018503.1">
    <property type="protein sequence ID" value="ENSVURP00010016277.1"/>
    <property type="gene ID" value="ENSVURG00010012462.1"/>
</dbReference>
<evidence type="ECO:0000256" key="1">
    <source>
        <dbReference type="SAM" id="MobiDB-lite"/>
    </source>
</evidence>
<dbReference type="Pfam" id="PF10504">
    <property type="entry name" value="DUF2452"/>
    <property type="match status" value="1"/>
</dbReference>
<dbReference type="STRING" id="29139.ENSVURP00010016277"/>
<dbReference type="PANTHER" id="PTHR14553:SF1">
    <property type="entry name" value="SIMILAR TO CHROMOSOME 1 OPEN READING FRAME 50"/>
    <property type="match status" value="1"/>
</dbReference>
<dbReference type="GeneTree" id="ENSGT00390000003084"/>
<feature type="region of interest" description="Disordered" evidence="1">
    <location>
        <begin position="1"/>
        <end position="45"/>
    </location>
</feature>
<gene>
    <name evidence="2" type="primary">LOC114040372</name>
</gene>
<name>A0A4X2L598_VOMUR</name>
<protein>
    <submittedName>
        <fullName evidence="2">Uncharacterized protein</fullName>
    </submittedName>
</protein>
<proteinExistence type="predicted"/>
<dbReference type="PANTHER" id="PTHR14553">
    <property type="entry name" value="UNCHARACTERIZED PROTEIN C1ORF50"/>
    <property type="match status" value="1"/>
</dbReference>
<reference evidence="2" key="3">
    <citation type="submission" date="2025-09" db="UniProtKB">
        <authorList>
            <consortium name="Ensembl"/>
        </authorList>
    </citation>
    <scope>IDENTIFICATION</scope>
</reference>
<reference evidence="3" key="1">
    <citation type="submission" date="2018-12" db="EMBL/GenBank/DDBJ databases">
        <authorList>
            <person name="Yazar S."/>
        </authorList>
    </citation>
    <scope>NUCLEOTIDE SEQUENCE [LARGE SCALE GENOMIC DNA]</scope>
</reference>
<dbReference type="InterPro" id="IPR019534">
    <property type="entry name" value="DUF2452"/>
</dbReference>
<organism evidence="2 3">
    <name type="scientific">Vombatus ursinus</name>
    <name type="common">Common wombat</name>
    <dbReference type="NCBI Taxonomy" id="29139"/>
    <lineage>
        <taxon>Eukaryota</taxon>
        <taxon>Metazoa</taxon>
        <taxon>Chordata</taxon>
        <taxon>Craniata</taxon>
        <taxon>Vertebrata</taxon>
        <taxon>Euteleostomi</taxon>
        <taxon>Mammalia</taxon>
        <taxon>Metatheria</taxon>
        <taxon>Diprotodontia</taxon>
        <taxon>Vombatidae</taxon>
        <taxon>Vombatus</taxon>
    </lineage>
</organism>
<evidence type="ECO:0000313" key="3">
    <source>
        <dbReference type="Proteomes" id="UP000314987"/>
    </source>
</evidence>
<feature type="region of interest" description="Disordered" evidence="1">
    <location>
        <begin position="64"/>
        <end position="91"/>
    </location>
</feature>
<reference evidence="2" key="2">
    <citation type="submission" date="2025-08" db="UniProtKB">
        <authorList>
            <consortium name="Ensembl"/>
        </authorList>
    </citation>
    <scope>IDENTIFICATION</scope>
</reference>
<evidence type="ECO:0000313" key="2">
    <source>
        <dbReference type="Ensembl" id="ENSVURP00010016277.1"/>
    </source>
</evidence>
<dbReference type="AlphaFoldDB" id="A0A4X2L598"/>
<keyword evidence="3" id="KW-1185">Reference proteome</keyword>
<dbReference type="Proteomes" id="UP000314987">
    <property type="component" value="Unassembled WGS sequence"/>
</dbReference>
<accession>A0A4X2L598</accession>
<sequence length="252" mass="27285">MALSATSPYNEAQFPSQDVASLVPSAPPLEARPQLKTTPPDEPRLLGRSRLFLTAHASPAGSMAAAEAAVSEQDVGGAGREPLPGEEGSGRLGRGECLAPVAHVLRAHVSPAETPVECHCGPTVSTEPASLGLVSPYRARRLGNPEDLVELAQQVQKADEFIRANATNKLIVIAEQIRHLQTQARKVLEEAQRDAELHHVACNVVKKPGNIYYLYKRENGQQYLSILSPKVGGLHSWSVWDRILLSKQLSQF</sequence>
<feature type="compositionally biased region" description="Polar residues" evidence="1">
    <location>
        <begin position="1"/>
        <end position="19"/>
    </location>
</feature>